<gene>
    <name evidence="1" type="ORF">BJG266_LOCUS29376</name>
    <name evidence="2" type="ORF">QVE165_LOCUS45573</name>
</gene>
<proteinExistence type="predicted"/>
<protein>
    <submittedName>
        <fullName evidence="1">Uncharacterized protein</fullName>
    </submittedName>
</protein>
<evidence type="ECO:0000313" key="4">
    <source>
        <dbReference type="Proteomes" id="UP000663877"/>
    </source>
</evidence>
<dbReference type="Proteomes" id="UP000663877">
    <property type="component" value="Unassembled WGS sequence"/>
</dbReference>
<reference evidence="1" key="1">
    <citation type="submission" date="2021-02" db="EMBL/GenBank/DDBJ databases">
        <authorList>
            <person name="Nowell W R."/>
        </authorList>
    </citation>
    <scope>NUCLEOTIDE SEQUENCE</scope>
</reference>
<dbReference type="OrthoDB" id="10015277at2759"/>
<dbReference type="EMBL" id="CAJNOM010000646">
    <property type="protein sequence ID" value="CAF1531627.1"/>
    <property type="molecule type" value="Genomic_DNA"/>
</dbReference>
<name>A0A814ZQ85_9BILA</name>
<evidence type="ECO:0000313" key="1">
    <source>
        <dbReference type="EMBL" id="CAF1247053.1"/>
    </source>
</evidence>
<dbReference type="Proteomes" id="UP000663832">
    <property type="component" value="Unassembled WGS sequence"/>
</dbReference>
<organism evidence="1 4">
    <name type="scientific">Adineta steineri</name>
    <dbReference type="NCBI Taxonomy" id="433720"/>
    <lineage>
        <taxon>Eukaryota</taxon>
        <taxon>Metazoa</taxon>
        <taxon>Spiralia</taxon>
        <taxon>Gnathifera</taxon>
        <taxon>Rotifera</taxon>
        <taxon>Eurotatoria</taxon>
        <taxon>Bdelloidea</taxon>
        <taxon>Adinetida</taxon>
        <taxon>Adinetidae</taxon>
        <taxon>Adineta</taxon>
    </lineage>
</organism>
<accession>A0A814ZQ85</accession>
<evidence type="ECO:0000313" key="2">
    <source>
        <dbReference type="EMBL" id="CAF1531627.1"/>
    </source>
</evidence>
<keyword evidence="3" id="KW-1185">Reference proteome</keyword>
<sequence>MSGDYDRQTTDLKAANDFAIEKLKDYLNKFGEETMTKASKNFIIDLLENQGSPFRTFYENIKDGTVQIDAEFEGTINKGTQLFKEGHEWKVRFTIDADTPPSGSNQKKHIGFEIHIKGKSKQAGHAWCDAVPKGRPGTGVAMREEKTGPMEHTFQNKDELKYWFTTYKIH</sequence>
<dbReference type="EMBL" id="CAJNOI010000333">
    <property type="protein sequence ID" value="CAF1247053.1"/>
    <property type="molecule type" value="Genomic_DNA"/>
</dbReference>
<dbReference type="AlphaFoldDB" id="A0A814ZQ85"/>
<comment type="caution">
    <text evidence="1">The sequence shown here is derived from an EMBL/GenBank/DDBJ whole genome shotgun (WGS) entry which is preliminary data.</text>
</comment>
<evidence type="ECO:0000313" key="3">
    <source>
        <dbReference type="Proteomes" id="UP000663832"/>
    </source>
</evidence>